<dbReference type="PANTHER" id="PTHR31297">
    <property type="entry name" value="GLUCAN ENDO-1,6-BETA-GLUCOSIDASE B"/>
    <property type="match status" value="1"/>
</dbReference>
<evidence type="ECO:0000313" key="12">
    <source>
        <dbReference type="EMBL" id="UYU70058.1"/>
    </source>
</evidence>
<keyword evidence="2 7" id="KW-0378">Hydrolase</keyword>
<dbReference type="Proteomes" id="UP000500882">
    <property type="component" value="Chromosome"/>
</dbReference>
<keyword evidence="4" id="KW-0119">Carbohydrate metabolism</keyword>
<keyword evidence="6" id="KW-0624">Polysaccharide degradation</keyword>
<keyword evidence="3" id="KW-0136">Cellulose degradation</keyword>
<dbReference type="Gene3D" id="3.20.20.80">
    <property type="entry name" value="Glycosidases"/>
    <property type="match status" value="1"/>
</dbReference>
<dbReference type="GO" id="GO:0030245">
    <property type="term" value="P:cellulose catabolic process"/>
    <property type="evidence" value="ECO:0007669"/>
    <property type="project" value="UniProtKB-KW"/>
</dbReference>
<feature type="domain" description="DUF5018" evidence="10">
    <location>
        <begin position="14"/>
        <end position="216"/>
    </location>
</feature>
<evidence type="ECO:0000256" key="3">
    <source>
        <dbReference type="ARBA" id="ARBA00023001"/>
    </source>
</evidence>
<reference evidence="11 13" key="1">
    <citation type="submission" date="2020-02" db="EMBL/GenBank/DDBJ databases">
        <title>Whole-genome sequencing and comparative analysis of the genomes of Bacteroides thetaiotaomicron and Escherichia coli isolated from a healthy resident in Vietnam.</title>
        <authorList>
            <person name="Mohsin M."/>
            <person name="Tanaka K."/>
            <person name="Kawahara R."/>
            <person name="Kondo S."/>
            <person name="Noguchi H."/>
            <person name="Motooka D."/>
            <person name="Nakamura S."/>
            <person name="Khong D.T."/>
            <person name="Nguyen T.N."/>
            <person name="Tran H.T."/>
            <person name="Yamamoto Y."/>
        </authorList>
    </citation>
    <scope>NUCLEOTIDE SEQUENCE [LARGE SCALE GENOMIC DNA]</scope>
    <source>
        <strain evidence="11 13">F9-2</strain>
    </source>
</reference>
<dbReference type="InterPro" id="IPR017853">
    <property type="entry name" value="GH"/>
</dbReference>
<dbReference type="AlphaFoldDB" id="A0A679HDJ7"/>
<evidence type="ECO:0000259" key="9">
    <source>
        <dbReference type="Pfam" id="PF00150"/>
    </source>
</evidence>
<dbReference type="InterPro" id="IPR001547">
    <property type="entry name" value="Glyco_hydro_5"/>
</dbReference>
<evidence type="ECO:0000256" key="8">
    <source>
        <dbReference type="SAM" id="SignalP"/>
    </source>
</evidence>
<dbReference type="InterPro" id="IPR018087">
    <property type="entry name" value="Glyco_hydro_5_CS"/>
</dbReference>
<keyword evidence="5 7" id="KW-0326">Glycosidase</keyword>
<dbReference type="GO" id="GO:0008422">
    <property type="term" value="F:beta-glucosidase activity"/>
    <property type="evidence" value="ECO:0007669"/>
    <property type="project" value="TreeGrafter"/>
</dbReference>
<dbReference type="PROSITE" id="PS00659">
    <property type="entry name" value="GLYCOSYL_HYDROL_F5"/>
    <property type="match status" value="1"/>
</dbReference>
<dbReference type="Pfam" id="PF00150">
    <property type="entry name" value="Cellulase"/>
    <property type="match status" value="1"/>
</dbReference>
<name>A0A679HDJ7_BACT4</name>
<dbReference type="PROSITE" id="PS51257">
    <property type="entry name" value="PROKAR_LIPOPROTEIN"/>
    <property type="match status" value="1"/>
</dbReference>
<organism evidence="11 13">
    <name type="scientific">Bacteroides thetaiotaomicron</name>
    <dbReference type="NCBI Taxonomy" id="818"/>
    <lineage>
        <taxon>Bacteria</taxon>
        <taxon>Pseudomonadati</taxon>
        <taxon>Bacteroidota</taxon>
        <taxon>Bacteroidia</taxon>
        <taxon>Bacteroidales</taxon>
        <taxon>Bacteroidaceae</taxon>
        <taxon>Bacteroides</taxon>
    </lineage>
</organism>
<dbReference type="Gene3D" id="2.60.40.2340">
    <property type="match status" value="1"/>
</dbReference>
<dbReference type="GO" id="GO:0005576">
    <property type="term" value="C:extracellular region"/>
    <property type="evidence" value="ECO:0007669"/>
    <property type="project" value="TreeGrafter"/>
</dbReference>
<evidence type="ECO:0000256" key="6">
    <source>
        <dbReference type="ARBA" id="ARBA00023326"/>
    </source>
</evidence>
<comment type="similarity">
    <text evidence="1 7">Belongs to the glycosyl hydrolase 5 (cellulase A) family.</text>
</comment>
<evidence type="ECO:0000256" key="5">
    <source>
        <dbReference type="ARBA" id="ARBA00023295"/>
    </source>
</evidence>
<dbReference type="RefSeq" id="WP_132059693.1">
    <property type="nucleotide sequence ID" value="NZ_CP072242.1"/>
</dbReference>
<evidence type="ECO:0000313" key="13">
    <source>
        <dbReference type="Proteomes" id="UP000500882"/>
    </source>
</evidence>
<feature type="chain" id="PRO_5025395430" evidence="8">
    <location>
        <begin position="26"/>
        <end position="558"/>
    </location>
</feature>
<evidence type="ECO:0000256" key="2">
    <source>
        <dbReference type="ARBA" id="ARBA00022801"/>
    </source>
</evidence>
<protein>
    <submittedName>
        <fullName evidence="12">DUF5018 domain-containing protein</fullName>
    </submittedName>
</protein>
<accession>A0A679HDJ7</accession>
<dbReference type="EMBL" id="CP083681">
    <property type="protein sequence ID" value="UYU70058.1"/>
    <property type="molecule type" value="Genomic_DNA"/>
</dbReference>
<dbReference type="SUPFAM" id="SSF51445">
    <property type="entry name" value="(Trans)glycosidases"/>
    <property type="match status" value="1"/>
</dbReference>
<sequence length="558" mass="63399">MKIINKYSMLLSAFLSILAIITSCNDDKDEMNYYHRVKPIKSIYATFVDGNHRFVPNQTNLDADTIKISFPYYYPEDSEDKIDISKMKVSIEYNEDISVITPLPEIVDLTKYHAIEMKNADGSTDKIIITGEAKKSSIAKITYFALPQAKVYGTIVESEKKIGIDMEDKDLSDQVPEIKISGGATIQPAPSIAQNFNKPVEYTVTAQDGTIVKYTTSNIKSLNKFEISKGVNIASWLSTPKYEGAQRVAFFKEEDVKFLSQLGFDHIRLCIDEVELWESNGTKIRQFGFDLLHNAIQWCSKYNMRVLVDMHITRNHRFTLSENTLFTDPNEPAKFVKLWEDLSDELKQYPNSLVAYELLNEPVSNDPKNWNRVAALAISAIRAKEADRTIIVGVCTTNSNAMYNELTLPQTHQILMTFHYYGPYLLTAYGLQSTTGGRTDIPIQYPGQLVPDQYIKELPEAWQSTGQRYYNRESLSQNLMKGITKAKQLNVPVFVGEFGTMKTTPEPSRANWYRDMVDILNENKVPYTSFDYKGAGYSIVGEGQQVLYPELVNILTGR</sequence>
<evidence type="ECO:0000256" key="1">
    <source>
        <dbReference type="ARBA" id="ARBA00005641"/>
    </source>
</evidence>
<dbReference type="Proteomes" id="UP001156216">
    <property type="component" value="Chromosome"/>
</dbReference>
<proteinExistence type="inferred from homology"/>
<dbReference type="EMBL" id="AP022660">
    <property type="protein sequence ID" value="BCA48167.1"/>
    <property type="molecule type" value="Genomic_DNA"/>
</dbReference>
<feature type="signal peptide" evidence="8">
    <location>
        <begin position="1"/>
        <end position="25"/>
    </location>
</feature>
<gene>
    <name evidence="11" type="ORF">BatF92_01090</name>
    <name evidence="12" type="ORF">KQP59_17450</name>
</gene>
<keyword evidence="8" id="KW-0732">Signal</keyword>
<dbReference type="GO" id="GO:0009986">
    <property type="term" value="C:cell surface"/>
    <property type="evidence" value="ECO:0007669"/>
    <property type="project" value="TreeGrafter"/>
</dbReference>
<feature type="domain" description="Glycoside hydrolase family 5" evidence="9">
    <location>
        <begin position="253"/>
        <end position="534"/>
    </location>
</feature>
<evidence type="ECO:0000313" key="11">
    <source>
        <dbReference type="EMBL" id="BCA48167.1"/>
    </source>
</evidence>
<dbReference type="InterPro" id="IPR050386">
    <property type="entry name" value="Glycosyl_hydrolase_5"/>
</dbReference>
<evidence type="ECO:0000259" key="10">
    <source>
        <dbReference type="Pfam" id="PF16410"/>
    </source>
</evidence>
<dbReference type="Pfam" id="PF16410">
    <property type="entry name" value="DUF5018"/>
    <property type="match status" value="1"/>
</dbReference>
<evidence type="ECO:0000256" key="7">
    <source>
        <dbReference type="RuleBase" id="RU361153"/>
    </source>
</evidence>
<dbReference type="PANTHER" id="PTHR31297:SF41">
    <property type="entry name" value="ENDOGLUCANASE, PUTATIVE (AFU_ORTHOLOGUE AFUA_5G01830)-RELATED"/>
    <property type="match status" value="1"/>
</dbReference>
<reference evidence="12" key="2">
    <citation type="submission" date="2021-06" db="EMBL/GenBank/DDBJ databases">
        <title>Interrogation of the integrated mobile genetic elements in gut-associated Bacteroides with a consensus prediction approach.</title>
        <authorList>
            <person name="Campbell D.E."/>
            <person name="Leigh J.R."/>
            <person name="Kim T."/>
            <person name="England W."/>
            <person name="Whitaker R.J."/>
            <person name="Degnan P.H."/>
        </authorList>
    </citation>
    <scope>NUCLEOTIDE SEQUENCE</scope>
    <source>
        <strain evidence="12">VPI-BTDOT2</strain>
    </source>
</reference>
<dbReference type="InterPro" id="IPR032186">
    <property type="entry name" value="DUF5018"/>
</dbReference>
<evidence type="ECO:0000256" key="4">
    <source>
        <dbReference type="ARBA" id="ARBA00023277"/>
    </source>
</evidence>